<dbReference type="Pfam" id="PF07045">
    <property type="entry name" value="DUF1330"/>
    <property type="match status" value="1"/>
</dbReference>
<dbReference type="PANTHER" id="PTHR41521">
    <property type="match status" value="1"/>
</dbReference>
<dbReference type="RefSeq" id="WP_271887194.1">
    <property type="nucleotide sequence ID" value="NZ_JAQBIE010000001.1"/>
</dbReference>
<reference evidence="2" key="1">
    <citation type="submission" date="2022-12" db="EMBL/GenBank/DDBJ databases">
        <title>Paracoccus onchidii sp. nov., isolated from a marine invertebrate from the South China Sea.</title>
        <authorList>
            <person name="Xu S."/>
            <person name="Liu Z."/>
            <person name="Xu Y."/>
        </authorList>
    </citation>
    <scope>NUCLEOTIDE SEQUENCE</scope>
    <source>
        <strain evidence="2">Z330</strain>
    </source>
</reference>
<accession>A0ABT4ZAU3</accession>
<dbReference type="InterPro" id="IPR010753">
    <property type="entry name" value="DUF1330"/>
</dbReference>
<dbReference type="Gene3D" id="3.30.70.100">
    <property type="match status" value="1"/>
</dbReference>
<evidence type="ECO:0000259" key="1">
    <source>
        <dbReference type="Pfam" id="PF07045"/>
    </source>
</evidence>
<evidence type="ECO:0000313" key="2">
    <source>
        <dbReference type="EMBL" id="MDB6176063.1"/>
    </source>
</evidence>
<name>A0ABT4ZAU3_9RHOB</name>
<dbReference type="SUPFAM" id="SSF54909">
    <property type="entry name" value="Dimeric alpha+beta barrel"/>
    <property type="match status" value="1"/>
</dbReference>
<sequence length="100" mass="11122">MTCYSVLAVTPTETSWVEGYRNSVNDIVAKHGGRYLARTVDHQQVEGIEQPAGMRIILEWPSKEAALSFLNDPEYAPWLSARSKGSVSTHFIIEAQDDLA</sequence>
<comment type="caution">
    <text evidence="2">The sequence shown here is derived from an EMBL/GenBank/DDBJ whole genome shotgun (WGS) entry which is preliminary data.</text>
</comment>
<dbReference type="Proteomes" id="UP001165641">
    <property type="component" value="Unassembled WGS sequence"/>
</dbReference>
<feature type="domain" description="DUF1330" evidence="1">
    <location>
        <begin position="3"/>
        <end position="95"/>
    </location>
</feature>
<organism evidence="2 3">
    <name type="scientific">Paracoccus onchidii</name>
    <dbReference type="NCBI Taxonomy" id="3017813"/>
    <lineage>
        <taxon>Bacteria</taxon>
        <taxon>Pseudomonadati</taxon>
        <taxon>Pseudomonadota</taxon>
        <taxon>Alphaproteobacteria</taxon>
        <taxon>Rhodobacterales</taxon>
        <taxon>Paracoccaceae</taxon>
        <taxon>Paracoccus</taxon>
    </lineage>
</organism>
<dbReference type="InterPro" id="IPR011008">
    <property type="entry name" value="Dimeric_a/b-barrel"/>
</dbReference>
<dbReference type="PANTHER" id="PTHR41521:SF4">
    <property type="entry name" value="BLR0684 PROTEIN"/>
    <property type="match status" value="1"/>
</dbReference>
<protein>
    <submittedName>
        <fullName evidence="2">DUF1330 domain-containing protein</fullName>
    </submittedName>
</protein>
<keyword evidence="3" id="KW-1185">Reference proteome</keyword>
<evidence type="ECO:0000313" key="3">
    <source>
        <dbReference type="Proteomes" id="UP001165641"/>
    </source>
</evidence>
<proteinExistence type="predicted"/>
<dbReference type="EMBL" id="JAQBIE010000001">
    <property type="protein sequence ID" value="MDB6176063.1"/>
    <property type="molecule type" value="Genomic_DNA"/>
</dbReference>
<gene>
    <name evidence="2" type="ORF">PAF17_00900</name>
</gene>